<comment type="caution">
    <text evidence="2">The sequence shown here is derived from an EMBL/GenBank/DDBJ whole genome shotgun (WGS) entry which is preliminary data.</text>
</comment>
<proteinExistence type="predicted"/>
<accession>A0A5C6UY87</accession>
<keyword evidence="1" id="KW-0472">Membrane</keyword>
<sequence>MNSTFFKRLRLYLIGVLIGAVMVVFIFKERTSLLTSWLPENTVIEAIQTSDFQLNATDSCYFNCLGANEDLKAFFDEADVLFSEGERGVKDANRYYILKNDDKSLERLRVTFVNDSLVSFSSWKLMEGKNCPC</sequence>
<reference evidence="2 3" key="1">
    <citation type="submission" date="2019-08" db="EMBL/GenBank/DDBJ databases">
        <title>Genome of Luteibaculum oceani JCM 18817.</title>
        <authorList>
            <person name="Bowman J.P."/>
        </authorList>
    </citation>
    <scope>NUCLEOTIDE SEQUENCE [LARGE SCALE GENOMIC DNA]</scope>
    <source>
        <strain evidence="2 3">JCM 18817</strain>
    </source>
</reference>
<dbReference type="AlphaFoldDB" id="A0A5C6UY87"/>
<keyword evidence="1" id="KW-0812">Transmembrane</keyword>
<gene>
    <name evidence="2" type="ORF">FRX97_08560</name>
</gene>
<evidence type="ECO:0000256" key="1">
    <source>
        <dbReference type="SAM" id="Phobius"/>
    </source>
</evidence>
<organism evidence="2 3">
    <name type="scientific">Luteibaculum oceani</name>
    <dbReference type="NCBI Taxonomy" id="1294296"/>
    <lineage>
        <taxon>Bacteria</taxon>
        <taxon>Pseudomonadati</taxon>
        <taxon>Bacteroidota</taxon>
        <taxon>Flavobacteriia</taxon>
        <taxon>Flavobacteriales</taxon>
        <taxon>Luteibaculaceae</taxon>
        <taxon>Luteibaculum</taxon>
    </lineage>
</organism>
<dbReference type="RefSeq" id="WP_147014794.1">
    <property type="nucleotide sequence ID" value="NZ_VORB01000007.1"/>
</dbReference>
<keyword evidence="3" id="KW-1185">Reference proteome</keyword>
<protein>
    <recommendedName>
        <fullName evidence="4">DUF4258 domain-containing protein</fullName>
    </recommendedName>
</protein>
<dbReference type="Proteomes" id="UP000321168">
    <property type="component" value="Unassembled WGS sequence"/>
</dbReference>
<keyword evidence="1" id="KW-1133">Transmembrane helix</keyword>
<evidence type="ECO:0000313" key="3">
    <source>
        <dbReference type="Proteomes" id="UP000321168"/>
    </source>
</evidence>
<evidence type="ECO:0008006" key="4">
    <source>
        <dbReference type="Google" id="ProtNLM"/>
    </source>
</evidence>
<dbReference type="EMBL" id="VORB01000007">
    <property type="protein sequence ID" value="TXC78372.1"/>
    <property type="molecule type" value="Genomic_DNA"/>
</dbReference>
<evidence type="ECO:0000313" key="2">
    <source>
        <dbReference type="EMBL" id="TXC78372.1"/>
    </source>
</evidence>
<feature type="transmembrane region" description="Helical" evidence="1">
    <location>
        <begin position="9"/>
        <end position="27"/>
    </location>
</feature>
<dbReference type="OrthoDB" id="1466970at2"/>
<name>A0A5C6UY87_9FLAO</name>